<organism evidence="1 2">
    <name type="scientific">Rothia aeria F0184</name>
    <dbReference type="NCBI Taxonomy" id="888019"/>
    <lineage>
        <taxon>Bacteria</taxon>
        <taxon>Bacillati</taxon>
        <taxon>Actinomycetota</taxon>
        <taxon>Actinomycetes</taxon>
        <taxon>Micrococcales</taxon>
        <taxon>Micrococcaceae</taxon>
        <taxon>Rothia</taxon>
    </lineage>
</organism>
<evidence type="ECO:0000313" key="2">
    <source>
        <dbReference type="Proteomes" id="UP000017174"/>
    </source>
</evidence>
<sequence length="132" mass="13556">MLLSGAGEPSGSVGAGRSLVSGTLDLADELAEGLADAEVLIVPDASVSSSTYSAHPAVASRQATIVKLVIVRVIWGRLPVGMRGLIGGFRGWFAVSWVGRSGRNLGGGGTGGFAVIYHAILYGSKNNLTPWF</sequence>
<name>U7V9C0_9MICC</name>
<dbReference type="HOGENOM" id="CLU_1915542_0_0_11"/>
<dbReference type="EMBL" id="AXZG01000010">
    <property type="protein sequence ID" value="ERT67398.1"/>
    <property type="molecule type" value="Genomic_DNA"/>
</dbReference>
<proteinExistence type="predicted"/>
<dbReference type="Proteomes" id="UP000017174">
    <property type="component" value="Unassembled WGS sequence"/>
</dbReference>
<reference evidence="1 2" key="1">
    <citation type="submission" date="2013-08" db="EMBL/GenBank/DDBJ databases">
        <authorList>
            <person name="Weinstock G."/>
            <person name="Sodergren E."/>
            <person name="Wylie T."/>
            <person name="Fulton L."/>
            <person name="Fulton R."/>
            <person name="Fronick C."/>
            <person name="O'Laughlin M."/>
            <person name="Godfrey J."/>
            <person name="Miner T."/>
            <person name="Herter B."/>
            <person name="Appelbaum E."/>
            <person name="Cordes M."/>
            <person name="Lek S."/>
            <person name="Wollam A."/>
            <person name="Pepin K.H."/>
            <person name="Palsikar V.B."/>
            <person name="Mitreva M."/>
            <person name="Wilson R.K."/>
        </authorList>
    </citation>
    <scope>NUCLEOTIDE SEQUENCE [LARGE SCALE GENOMIC DNA]</scope>
    <source>
        <strain evidence="1 2">F0184</strain>
    </source>
</reference>
<evidence type="ECO:0000313" key="1">
    <source>
        <dbReference type="EMBL" id="ERT67398.1"/>
    </source>
</evidence>
<comment type="caution">
    <text evidence="1">The sequence shown here is derived from an EMBL/GenBank/DDBJ whole genome shotgun (WGS) entry which is preliminary data.</text>
</comment>
<gene>
    <name evidence="1" type="ORF">HMPREF0742_00303</name>
</gene>
<dbReference type="AlphaFoldDB" id="U7V9C0"/>
<accession>U7V9C0</accession>
<protein>
    <submittedName>
        <fullName evidence="1">Uncharacterized protein</fullName>
    </submittedName>
</protein>